<evidence type="ECO:0000313" key="2">
    <source>
        <dbReference type="Proteomes" id="UP000036097"/>
    </source>
</evidence>
<accession>A0A0J1HB55</accession>
<dbReference type="Proteomes" id="UP000036097">
    <property type="component" value="Unassembled WGS sequence"/>
</dbReference>
<keyword evidence="2" id="KW-1185">Reference proteome</keyword>
<dbReference type="RefSeq" id="WP_047877033.1">
    <property type="nucleotide sequence ID" value="NZ_LDOT01000002.1"/>
</dbReference>
<organism evidence="1 2">
    <name type="scientific">Photobacterium aquae</name>
    <dbReference type="NCBI Taxonomy" id="1195763"/>
    <lineage>
        <taxon>Bacteria</taxon>
        <taxon>Pseudomonadati</taxon>
        <taxon>Pseudomonadota</taxon>
        <taxon>Gammaproteobacteria</taxon>
        <taxon>Vibrionales</taxon>
        <taxon>Vibrionaceae</taxon>
        <taxon>Photobacterium</taxon>
    </lineage>
</organism>
<gene>
    <name evidence="1" type="ORF">ABT56_01235</name>
</gene>
<dbReference type="EMBL" id="LDOT01000002">
    <property type="protein sequence ID" value="KLV08871.1"/>
    <property type="molecule type" value="Genomic_DNA"/>
</dbReference>
<dbReference type="AlphaFoldDB" id="A0A0J1HB55"/>
<protein>
    <submittedName>
        <fullName evidence="1">Uncharacterized protein</fullName>
    </submittedName>
</protein>
<dbReference type="PATRIC" id="fig|1195763.3.peg.273"/>
<comment type="caution">
    <text evidence="1">The sequence shown here is derived from an EMBL/GenBank/DDBJ whole genome shotgun (WGS) entry which is preliminary data.</text>
</comment>
<evidence type="ECO:0000313" key="1">
    <source>
        <dbReference type="EMBL" id="KLV08871.1"/>
    </source>
</evidence>
<name>A0A0J1HB55_9GAMM</name>
<proteinExistence type="predicted"/>
<dbReference type="OrthoDB" id="8392249at2"/>
<reference evidence="1 2" key="1">
    <citation type="submission" date="2015-05" db="EMBL/GenBank/DDBJ databases">
        <title>Photobacterium galathea sp. nov.</title>
        <authorList>
            <person name="Machado H."/>
            <person name="Gram L."/>
        </authorList>
    </citation>
    <scope>NUCLEOTIDE SEQUENCE [LARGE SCALE GENOMIC DNA]</scope>
    <source>
        <strain evidence="1 2">CGMCC 1.12159</strain>
    </source>
</reference>
<sequence length="233" mass="27262">MKEDKIKMSTDLLEDIFEIAEQDYQKNELQCLGAHLEPFLKKTRSDMDISDDVVCQFYRYLLSGGCIPKVTNQHDLDLLTSTYKEIDHNNKLVNKFMFLLIFGYHGKYKIDESNALNIHDFKLYFSAWSQFNKYTNMRNMGTKKDKFIPFAECNSLTKHLTKILKVTEGNCTFTETLSYWAMIFTVLLNDTQALDFLDYLIENESDIESLDFFVSATNNPQLKLHFNQIQTNS</sequence>